<dbReference type="SUPFAM" id="SSF56436">
    <property type="entry name" value="C-type lectin-like"/>
    <property type="match status" value="1"/>
</dbReference>
<evidence type="ECO:0000259" key="2">
    <source>
        <dbReference type="Pfam" id="PF03781"/>
    </source>
</evidence>
<comment type="caution">
    <text evidence="3">The sequence shown here is derived from an EMBL/GenBank/DDBJ whole genome shotgun (WGS) entry which is preliminary data.</text>
</comment>
<dbReference type="PANTHER" id="PTHR23150:SF19">
    <property type="entry name" value="FORMYLGLYCINE-GENERATING ENZYME"/>
    <property type="match status" value="1"/>
</dbReference>
<dbReference type="PANTHER" id="PTHR23150">
    <property type="entry name" value="SULFATASE MODIFYING FACTOR 1, 2"/>
    <property type="match status" value="1"/>
</dbReference>
<dbReference type="InterPro" id="IPR051043">
    <property type="entry name" value="Sulfatase_Mod_Factor_Kinase"/>
</dbReference>
<protein>
    <submittedName>
        <fullName evidence="3">Formylglycine-generating enzyme family protein</fullName>
    </submittedName>
</protein>
<evidence type="ECO:0000256" key="1">
    <source>
        <dbReference type="SAM" id="Phobius"/>
    </source>
</evidence>
<evidence type="ECO:0000313" key="4">
    <source>
        <dbReference type="Proteomes" id="UP000824028"/>
    </source>
</evidence>
<reference evidence="3" key="1">
    <citation type="journal article" date="2021" name="PeerJ">
        <title>Extensive microbial diversity within the chicken gut microbiome revealed by metagenomics and culture.</title>
        <authorList>
            <person name="Gilroy R."/>
            <person name="Ravi A."/>
            <person name="Getino M."/>
            <person name="Pursley I."/>
            <person name="Horton D.L."/>
            <person name="Alikhan N.F."/>
            <person name="Baker D."/>
            <person name="Gharbi K."/>
            <person name="Hall N."/>
            <person name="Watson M."/>
            <person name="Adriaenssens E.M."/>
            <person name="Foster-Nyarko E."/>
            <person name="Jarju S."/>
            <person name="Secka A."/>
            <person name="Antonio M."/>
            <person name="Oren A."/>
            <person name="Chaudhuri R.R."/>
            <person name="La Ragione R."/>
            <person name="Hildebrand F."/>
            <person name="Pallen M.J."/>
        </authorList>
    </citation>
    <scope>NUCLEOTIDE SEQUENCE</scope>
    <source>
        <strain evidence="3">ChiHjej9B8-1298</strain>
    </source>
</reference>
<dbReference type="InterPro" id="IPR042095">
    <property type="entry name" value="SUMF_sf"/>
</dbReference>
<feature type="transmembrane region" description="Helical" evidence="1">
    <location>
        <begin position="12"/>
        <end position="31"/>
    </location>
</feature>
<dbReference type="InterPro" id="IPR016187">
    <property type="entry name" value="CTDL_fold"/>
</dbReference>
<feature type="domain" description="Sulfatase-modifying factor enzyme-like" evidence="2">
    <location>
        <begin position="47"/>
        <end position="271"/>
    </location>
</feature>
<gene>
    <name evidence="3" type="ORF">H9814_02915</name>
</gene>
<sequence length="277" mass="31035">MKLHITTSGKYLALLLAAWIIVNSIILWVRYEPVPANLQLTVGAETVQMVFVKGGTFQLGESEEVLEGKDSFTRKWLAEQMPKHQVTLSDYYIGACEVTQGLWQEVMGTNPSSVKGKNLPVTDISWQEAQLFIEALNQRTGRHFRLPTDAEWVYAARGGEKQSSQRYAGSNHLYEVAWAKGNAEGSIHNVMQKLPNALGIYDMCGNVMEWCHDWYAPYPSISETNPTGSPIGVYKVAHGGAWRASEIFCLPSIRTYDDPTKGYNYLGFRLALDTNAY</sequence>
<dbReference type="Pfam" id="PF03781">
    <property type="entry name" value="FGE-sulfatase"/>
    <property type="match status" value="1"/>
</dbReference>
<dbReference type="Proteomes" id="UP000824028">
    <property type="component" value="Unassembled WGS sequence"/>
</dbReference>
<keyword evidence="1" id="KW-0812">Transmembrane</keyword>
<dbReference type="EMBL" id="DXBX01000023">
    <property type="protein sequence ID" value="HIZ32488.1"/>
    <property type="molecule type" value="Genomic_DNA"/>
</dbReference>
<dbReference type="InterPro" id="IPR005532">
    <property type="entry name" value="SUMF_dom"/>
</dbReference>
<proteinExistence type="predicted"/>
<keyword evidence="1" id="KW-0472">Membrane</keyword>
<dbReference type="AlphaFoldDB" id="A0A9D2E794"/>
<dbReference type="GO" id="GO:0120147">
    <property type="term" value="F:formylglycine-generating oxidase activity"/>
    <property type="evidence" value="ECO:0007669"/>
    <property type="project" value="TreeGrafter"/>
</dbReference>
<organism evidence="3 4">
    <name type="scientific">Candidatus Bacteroides merdigallinarum</name>
    <dbReference type="NCBI Taxonomy" id="2838473"/>
    <lineage>
        <taxon>Bacteria</taxon>
        <taxon>Pseudomonadati</taxon>
        <taxon>Bacteroidota</taxon>
        <taxon>Bacteroidia</taxon>
        <taxon>Bacteroidales</taxon>
        <taxon>Bacteroidaceae</taxon>
        <taxon>Bacteroides</taxon>
    </lineage>
</organism>
<reference evidence="3" key="2">
    <citation type="submission" date="2021-04" db="EMBL/GenBank/DDBJ databases">
        <authorList>
            <person name="Gilroy R."/>
        </authorList>
    </citation>
    <scope>NUCLEOTIDE SEQUENCE</scope>
    <source>
        <strain evidence="3">ChiHjej9B8-1298</strain>
    </source>
</reference>
<accession>A0A9D2E794</accession>
<keyword evidence="1" id="KW-1133">Transmembrane helix</keyword>
<evidence type="ECO:0000313" key="3">
    <source>
        <dbReference type="EMBL" id="HIZ32488.1"/>
    </source>
</evidence>
<name>A0A9D2E794_9BACE</name>
<dbReference type="Gene3D" id="3.90.1580.10">
    <property type="entry name" value="paralog of FGE (formylglycine-generating enzyme)"/>
    <property type="match status" value="1"/>
</dbReference>